<dbReference type="STRING" id="135739.BTO32_16515"/>
<protein>
    <recommendedName>
        <fullName evidence="4">Amino acid transport protein</fullName>
    </recommendedName>
</protein>
<name>A0A1V2DNW8_9GAMM</name>
<evidence type="ECO:0000313" key="3">
    <source>
        <dbReference type="Proteomes" id="UP000189339"/>
    </source>
</evidence>
<evidence type="ECO:0008006" key="4">
    <source>
        <dbReference type="Google" id="ProtNLM"/>
    </source>
</evidence>
<dbReference type="AlphaFoldDB" id="A0A1V2DNW8"/>
<accession>A0A1V2DNW8</accession>
<dbReference type="Proteomes" id="UP000189339">
    <property type="component" value="Unassembled WGS sequence"/>
</dbReference>
<keyword evidence="1" id="KW-1133">Transmembrane helix</keyword>
<keyword evidence="3" id="KW-1185">Reference proteome</keyword>
<dbReference type="OrthoDB" id="9804360at2"/>
<organism evidence="2 3">
    <name type="scientific">Marinobacter lutaoensis</name>
    <dbReference type="NCBI Taxonomy" id="135739"/>
    <lineage>
        <taxon>Bacteria</taxon>
        <taxon>Pseudomonadati</taxon>
        <taxon>Pseudomonadota</taxon>
        <taxon>Gammaproteobacteria</taxon>
        <taxon>Pseudomonadales</taxon>
        <taxon>Marinobacteraceae</taxon>
        <taxon>Marinobacter</taxon>
    </lineage>
</organism>
<sequence>MDSWSIVFGLIFGSIGLGYFIYGKKQSNIVARYSGIALMFYPYFIDNRYAVLIVGVVLMALPKFIES</sequence>
<keyword evidence="1" id="KW-0472">Membrane</keyword>
<evidence type="ECO:0000256" key="1">
    <source>
        <dbReference type="SAM" id="Phobius"/>
    </source>
</evidence>
<reference evidence="2 3" key="1">
    <citation type="submission" date="2016-12" db="EMBL/GenBank/DDBJ databases">
        <title>Marinobacter lutaoensis whole genome sequencing.</title>
        <authorList>
            <person name="Verma A."/>
            <person name="Krishnamurthi S."/>
        </authorList>
    </citation>
    <scope>NUCLEOTIDE SEQUENCE [LARGE SCALE GENOMIC DNA]</scope>
    <source>
        <strain evidence="2 3">T5054</strain>
    </source>
</reference>
<evidence type="ECO:0000313" key="2">
    <source>
        <dbReference type="EMBL" id="ONF42285.1"/>
    </source>
</evidence>
<proteinExistence type="predicted"/>
<comment type="caution">
    <text evidence="2">The sequence shown here is derived from an EMBL/GenBank/DDBJ whole genome shotgun (WGS) entry which is preliminary data.</text>
</comment>
<feature type="transmembrane region" description="Helical" evidence="1">
    <location>
        <begin position="6"/>
        <end position="22"/>
    </location>
</feature>
<keyword evidence="1" id="KW-0812">Transmembrane</keyword>
<dbReference type="EMBL" id="MSCW01000012">
    <property type="protein sequence ID" value="ONF42285.1"/>
    <property type="molecule type" value="Genomic_DNA"/>
</dbReference>
<gene>
    <name evidence="2" type="ORF">BTO32_16515</name>
</gene>